<dbReference type="InterPro" id="IPR022780">
    <property type="entry name" value="Dynein_light_int_chain"/>
</dbReference>
<evidence type="ECO:0000313" key="11">
    <source>
        <dbReference type="EMBL" id="QSL64730.1"/>
    </source>
</evidence>
<dbReference type="GO" id="GO:0005874">
    <property type="term" value="C:microtubule"/>
    <property type="evidence" value="ECO:0007669"/>
    <property type="project" value="UniProtKB-KW"/>
</dbReference>
<dbReference type="Pfam" id="PF05783">
    <property type="entry name" value="DLIC"/>
    <property type="match status" value="1"/>
</dbReference>
<evidence type="ECO:0000256" key="7">
    <source>
        <dbReference type="ARBA" id="ARBA00023017"/>
    </source>
</evidence>
<keyword evidence="4" id="KW-0493">Microtubule</keyword>
<feature type="region of interest" description="Disordered" evidence="10">
    <location>
        <begin position="437"/>
        <end position="456"/>
    </location>
</feature>
<evidence type="ECO:0000256" key="3">
    <source>
        <dbReference type="ARBA" id="ARBA00022490"/>
    </source>
</evidence>
<organism evidence="11 12">
    <name type="scientific">Pneumocystis wakefieldiae</name>
    <dbReference type="NCBI Taxonomy" id="38082"/>
    <lineage>
        <taxon>Eukaryota</taxon>
        <taxon>Fungi</taxon>
        <taxon>Dikarya</taxon>
        <taxon>Ascomycota</taxon>
        <taxon>Taphrinomycotina</taxon>
        <taxon>Pneumocystomycetes</taxon>
        <taxon>Pneumocystaceae</taxon>
        <taxon>Pneumocystis</taxon>
    </lineage>
</organism>
<dbReference type="PANTHER" id="PTHR12688:SF0">
    <property type="entry name" value="DYNEIN LIGHT INTERMEDIATE CHAIN"/>
    <property type="match status" value="1"/>
</dbReference>
<keyword evidence="7" id="KW-0243">Dynein</keyword>
<dbReference type="GO" id="GO:0005524">
    <property type="term" value="F:ATP binding"/>
    <property type="evidence" value="ECO:0007669"/>
    <property type="project" value="UniProtKB-KW"/>
</dbReference>
<dbReference type="InterPro" id="IPR008467">
    <property type="entry name" value="Dynein1_light_intermed_chain"/>
</dbReference>
<keyword evidence="6" id="KW-0067">ATP-binding</keyword>
<evidence type="ECO:0000256" key="9">
    <source>
        <dbReference type="ARBA" id="ARBA00023212"/>
    </source>
</evidence>
<keyword evidence="2" id="KW-0813">Transport</keyword>
<evidence type="ECO:0000256" key="10">
    <source>
        <dbReference type="SAM" id="MobiDB-lite"/>
    </source>
</evidence>
<accession>A0A899FL48</accession>
<evidence type="ECO:0000256" key="2">
    <source>
        <dbReference type="ARBA" id="ARBA00022448"/>
    </source>
</evidence>
<evidence type="ECO:0000256" key="5">
    <source>
        <dbReference type="ARBA" id="ARBA00022741"/>
    </source>
</evidence>
<keyword evidence="9" id="KW-0206">Cytoskeleton</keyword>
<dbReference type="OrthoDB" id="27603at2759"/>
<keyword evidence="8" id="KW-0505">Motor protein</keyword>
<dbReference type="AlphaFoldDB" id="A0A899FL48"/>
<keyword evidence="12" id="KW-1185">Reference proteome</keyword>
<gene>
    <name evidence="11" type="ORF">MERGE_002032</name>
</gene>
<dbReference type="GO" id="GO:0007018">
    <property type="term" value="P:microtubule-based movement"/>
    <property type="evidence" value="ECO:0007669"/>
    <property type="project" value="InterPro"/>
</dbReference>
<reference evidence="11" key="1">
    <citation type="submission" date="2020-06" db="EMBL/GenBank/DDBJ databases">
        <title>Genomes of multiple members of Pneumocystis genus reveal paths to human pathogen Pneumocystis jirovecii.</title>
        <authorList>
            <person name="Cisse O.H."/>
            <person name="Ma L."/>
            <person name="Dekker J."/>
            <person name="Khil P."/>
            <person name="Jo J."/>
            <person name="Brenchley J."/>
            <person name="Blair R."/>
            <person name="Pahar B."/>
            <person name="Chabe M."/>
            <person name="Van Rompay K.A."/>
            <person name="Keesler R."/>
            <person name="Sukura A."/>
            <person name="Hirsch V."/>
            <person name="Kutty G."/>
            <person name="Liu Y."/>
            <person name="Peng L."/>
            <person name="Chen J."/>
            <person name="Song J."/>
            <person name="Weissenbacher-Lang C."/>
            <person name="Xu J."/>
            <person name="Upham N.S."/>
            <person name="Stajich J.E."/>
            <person name="Cuomo C.A."/>
            <person name="Cushion M.T."/>
            <person name="Kovacs J.A."/>
        </authorList>
    </citation>
    <scope>NUCLEOTIDE SEQUENCE</scope>
    <source>
        <strain evidence="11">2A</strain>
    </source>
</reference>
<dbReference type="GO" id="GO:0005868">
    <property type="term" value="C:cytoplasmic dynein complex"/>
    <property type="evidence" value="ECO:0007669"/>
    <property type="project" value="InterPro"/>
</dbReference>
<evidence type="ECO:0008006" key="13">
    <source>
        <dbReference type="Google" id="ProtNLM"/>
    </source>
</evidence>
<evidence type="ECO:0000256" key="6">
    <source>
        <dbReference type="ARBA" id="ARBA00022840"/>
    </source>
</evidence>
<proteinExistence type="predicted"/>
<comment type="subcellular location">
    <subcellularLocation>
        <location evidence="1">Cytoplasm</location>
        <location evidence="1">Cytoskeleton</location>
    </subcellularLocation>
</comment>
<dbReference type="GO" id="GO:0035974">
    <property type="term" value="C:meiotic spindle pole body"/>
    <property type="evidence" value="ECO:0007669"/>
    <property type="project" value="TreeGrafter"/>
</dbReference>
<dbReference type="GO" id="GO:0045504">
    <property type="term" value="F:dynein heavy chain binding"/>
    <property type="evidence" value="ECO:0007669"/>
    <property type="project" value="TreeGrafter"/>
</dbReference>
<sequence>MNISVFAQSSAQVNTDDHLWSNLLNDVSRIKKAPSKYILLLGGGNRNAREWVSSLKQAAIGAHTGRSLKENKEQIDSTYLMDYTYIEWVDPDQGERLAVIEVYLISERHVSCESLLSGLFTQEFLKNCLICILLDWRNPWEWLEELYSWINLIRKSIKNFKSLEDGNNVISDIITSWEYKIRTYSENTPWVSHDTNRNDQVLVPLETGQYDQPLGLPFICVCNHSEHILSIEKDELLKDEHFDFIQQFLRTILMKHGGALYYTSDLYPNTLNNLLYSILDCFSLSPQIYMDVNSPPKANVIDGNQIFVPPGWDSWGKICIIRDGFDAERVAKAWDADLNFNSDKNETLNSKKIFEEMIVDSRKNDIFHVSQTNDFVTTIPYQEFLLNHLNIIETKIEAQENIPKDKINIANAYMASPQLNVGGIKLNAEEVDEKLKKLRDTRSESNSPVLTPEKSYKSPLKAISPLPAKEQNEVLANFFQSLLNRKKEGE</sequence>
<protein>
    <recommendedName>
        <fullName evidence="13">Dynein light intermediate chain</fullName>
    </recommendedName>
</protein>
<evidence type="ECO:0000256" key="1">
    <source>
        <dbReference type="ARBA" id="ARBA00004245"/>
    </source>
</evidence>
<evidence type="ECO:0000313" key="12">
    <source>
        <dbReference type="Proteomes" id="UP000663699"/>
    </source>
</evidence>
<name>A0A899FL48_9ASCO</name>
<keyword evidence="5" id="KW-0547">Nucleotide-binding</keyword>
<evidence type="ECO:0000256" key="4">
    <source>
        <dbReference type="ARBA" id="ARBA00022701"/>
    </source>
</evidence>
<dbReference type="PANTHER" id="PTHR12688">
    <property type="entry name" value="DYNEIN LIGHT INTERMEDIATE CHAIN"/>
    <property type="match status" value="1"/>
</dbReference>
<dbReference type="GO" id="GO:0000226">
    <property type="term" value="P:microtubule cytoskeleton organization"/>
    <property type="evidence" value="ECO:0007669"/>
    <property type="project" value="TreeGrafter"/>
</dbReference>
<evidence type="ECO:0000256" key="8">
    <source>
        <dbReference type="ARBA" id="ARBA00023175"/>
    </source>
</evidence>
<dbReference type="EMBL" id="CP054534">
    <property type="protein sequence ID" value="QSL64730.1"/>
    <property type="molecule type" value="Genomic_DNA"/>
</dbReference>
<keyword evidence="3" id="KW-0963">Cytoplasm</keyword>
<dbReference type="Proteomes" id="UP000663699">
    <property type="component" value="Chromosome 3"/>
</dbReference>